<reference evidence="1 2" key="1">
    <citation type="submission" date="2015-11" db="EMBL/GenBank/DDBJ databases">
        <title>A Two-component Flavoprotein Monooxygenase System MeaXY Responsible for para-Hydroxylation of 2-Methyl-6-ethylaniline and 2,6-Diethylaniline in Sphingobium baderi DE-13.</title>
        <authorList>
            <person name="Cheng M."/>
            <person name="Meng Q."/>
            <person name="Yang Y."/>
            <person name="Chu C."/>
            <person name="Yan X."/>
            <person name="He J."/>
            <person name="Li S."/>
        </authorList>
    </citation>
    <scope>NUCLEOTIDE SEQUENCE [LARGE SCALE GENOMIC DNA]</scope>
    <source>
        <strain evidence="1 2">DE-13</strain>
    </source>
</reference>
<gene>
    <name evidence="1" type="ORF">ATN00_10530</name>
</gene>
<proteinExistence type="predicted"/>
<organism evidence="1 2">
    <name type="scientific">Sphingobium baderi</name>
    <dbReference type="NCBI Taxonomy" id="1332080"/>
    <lineage>
        <taxon>Bacteria</taxon>
        <taxon>Pseudomonadati</taxon>
        <taxon>Pseudomonadota</taxon>
        <taxon>Alphaproteobacteria</taxon>
        <taxon>Sphingomonadales</taxon>
        <taxon>Sphingomonadaceae</taxon>
        <taxon>Sphingobium</taxon>
    </lineage>
</organism>
<dbReference type="EMBL" id="CP013264">
    <property type="protein sequence ID" value="ALR20668.1"/>
    <property type="molecule type" value="Genomic_DNA"/>
</dbReference>
<dbReference type="Proteomes" id="UP000056968">
    <property type="component" value="Chromosome"/>
</dbReference>
<protein>
    <submittedName>
        <fullName evidence="1">Uncharacterized protein</fullName>
    </submittedName>
</protein>
<keyword evidence="2" id="KW-1185">Reference proteome</keyword>
<dbReference type="KEGG" id="sbd:ATN00_10530"/>
<evidence type="ECO:0000313" key="1">
    <source>
        <dbReference type="EMBL" id="ALR20668.1"/>
    </source>
</evidence>
<sequence length="175" mass="19097">MTHAHVTLLSGCAFWERQASSGGSPIGEREGVPFTRLSGNRLRELDRFLSILLDEIALRHGGPDHDGSAFARQRNTSRKLYAVERMIGVTCLSDLRLRAIGRVSACLHHCSGAIHSSGLRNDLHLAAGSDPASGDIGHAEERLLLSPDSIIAICRFYRDLGDRLMHGTLPAKARH</sequence>
<accession>A0A0S3EZ54</accession>
<name>A0A0S3EZ54_9SPHN</name>
<evidence type="ECO:0000313" key="2">
    <source>
        <dbReference type="Proteomes" id="UP000056968"/>
    </source>
</evidence>
<dbReference type="AlphaFoldDB" id="A0A0S3EZ54"/>